<feature type="compositionally biased region" description="Low complexity" evidence="8">
    <location>
        <begin position="348"/>
        <end position="360"/>
    </location>
</feature>
<comment type="caution">
    <text evidence="10">The sequence shown here is derived from an EMBL/GenBank/DDBJ whole genome shotgun (WGS) entry which is preliminary data.</text>
</comment>
<proteinExistence type="inferred from homology"/>
<comment type="subcellular location">
    <subcellularLocation>
        <location evidence="7">Membrane</location>
        <topology evidence="7">Multi-pass membrane protein</topology>
    </subcellularLocation>
</comment>
<feature type="compositionally biased region" description="Acidic residues" evidence="8">
    <location>
        <begin position="310"/>
        <end position="321"/>
    </location>
</feature>
<evidence type="ECO:0000256" key="5">
    <source>
        <dbReference type="ARBA" id="ARBA00022989"/>
    </source>
</evidence>
<evidence type="ECO:0000313" key="10">
    <source>
        <dbReference type="EMBL" id="KAJ9149942.1"/>
    </source>
</evidence>
<feature type="region of interest" description="Disordered" evidence="8">
    <location>
        <begin position="121"/>
        <end position="142"/>
    </location>
</feature>
<feature type="transmembrane region" description="Helical" evidence="7">
    <location>
        <begin position="43"/>
        <end position="65"/>
    </location>
</feature>
<feature type="region of interest" description="Disordered" evidence="8">
    <location>
        <begin position="310"/>
        <end position="431"/>
    </location>
</feature>
<feature type="compositionally biased region" description="Polar residues" evidence="8">
    <location>
        <begin position="415"/>
        <end position="431"/>
    </location>
</feature>
<evidence type="ECO:0000313" key="11">
    <source>
        <dbReference type="Proteomes" id="UP001174694"/>
    </source>
</evidence>
<dbReference type="PANTHER" id="PTHR40021:SF1">
    <property type="entry name" value="DEFECT AT LOW TEMPERATURE PROTEIN 1"/>
    <property type="match status" value="1"/>
</dbReference>
<dbReference type="Proteomes" id="UP001174694">
    <property type="component" value="Unassembled WGS sequence"/>
</dbReference>
<accession>A0AA38VSN7</accession>
<evidence type="ECO:0000256" key="2">
    <source>
        <dbReference type="ARBA" id="ARBA00005550"/>
    </source>
</evidence>
<feature type="compositionally biased region" description="Low complexity" evidence="8">
    <location>
        <begin position="395"/>
        <end position="404"/>
    </location>
</feature>
<keyword evidence="4 7" id="KW-0812">Transmembrane</keyword>
<feature type="domain" description="Protein-glutamine gamma-glutamyltransferase-like C-terminal" evidence="9">
    <location>
        <begin position="233"/>
        <end position="290"/>
    </location>
</feature>
<sequence>MSITFFFRLLYGSVYTFLCFILLLLLLVTPGDVIRQALGHHQVIHVLIIGGAYIVTILIIGFVYAARLYVNRSVLASIPKSWIPVDKGDVNKDVRRMIVSSLSRSAAIAFDARPRVLPPVAPAGSVDDGTGTGDGNGGRSKAESKALKILRLKKTATVEEEMGITLPPHRPVWGEIEHNGWGSPNLPDLPNLQYSTVISELPNLIEAKALTLAPPDPESHANPPMLDPEAVALLQRGESMSLRDYLAHLHELGVLPATPAIADFVEMYEYSRYSTRPISNASFRELMRLFAEVLRSLEALDPAVLDTIEDEPAPSESDIDNDAPLATNPTTPRSQRSLASLQSEKSRAASSTASTTSSGSQVRRRRPHVSARQSSQNTWQFRTAPTTPKSRRTAVSRSSSSEHSFAQTRRAYPASQLSSGASSLRTASASGGSVIRLAERRDRTELPYVLTLTDTL</sequence>
<dbReference type="InterPro" id="IPR038869">
    <property type="entry name" value="DLT1"/>
</dbReference>
<evidence type="ECO:0000259" key="9">
    <source>
        <dbReference type="Pfam" id="PF13559"/>
    </source>
</evidence>
<evidence type="ECO:0000256" key="1">
    <source>
        <dbReference type="ARBA" id="ARBA00002489"/>
    </source>
</evidence>
<feature type="compositionally biased region" description="Polar residues" evidence="8">
    <location>
        <begin position="327"/>
        <end position="343"/>
    </location>
</feature>
<evidence type="ECO:0000256" key="7">
    <source>
        <dbReference type="RuleBase" id="RU367100"/>
    </source>
</evidence>
<dbReference type="Pfam" id="PF13559">
    <property type="entry name" value="DUF4129"/>
    <property type="match status" value="1"/>
</dbReference>
<dbReference type="GO" id="GO:0016020">
    <property type="term" value="C:membrane"/>
    <property type="evidence" value="ECO:0007669"/>
    <property type="project" value="UniProtKB-SubCell"/>
</dbReference>
<evidence type="ECO:0000256" key="3">
    <source>
        <dbReference type="ARBA" id="ARBA00021353"/>
    </source>
</evidence>
<protein>
    <recommendedName>
        <fullName evidence="3 7">Defect at low temperature protein 1</fullName>
    </recommendedName>
</protein>
<dbReference type="InterPro" id="IPR025403">
    <property type="entry name" value="TgpA-like_C"/>
</dbReference>
<dbReference type="AlphaFoldDB" id="A0AA38VSN7"/>
<comment type="function">
    <text evidence="1 7">Required for growth under high-pressure and low-temperature conditions.</text>
</comment>
<evidence type="ECO:0000256" key="8">
    <source>
        <dbReference type="SAM" id="MobiDB-lite"/>
    </source>
</evidence>
<gene>
    <name evidence="7" type="primary">DLT1</name>
    <name evidence="10" type="ORF">NKR23_g4040</name>
</gene>
<evidence type="ECO:0000256" key="4">
    <source>
        <dbReference type="ARBA" id="ARBA00022692"/>
    </source>
</evidence>
<comment type="similarity">
    <text evidence="2 7">Belongs to the DLT1 family.</text>
</comment>
<feature type="transmembrane region" description="Helical" evidence="7">
    <location>
        <begin position="6"/>
        <end position="31"/>
    </location>
</feature>
<dbReference type="PANTHER" id="PTHR40021">
    <property type="entry name" value="DEFECT AT LOW TEMPERATURE PROTEIN 1"/>
    <property type="match status" value="1"/>
</dbReference>
<dbReference type="EMBL" id="JANBVO010000009">
    <property type="protein sequence ID" value="KAJ9149942.1"/>
    <property type="molecule type" value="Genomic_DNA"/>
</dbReference>
<keyword evidence="11" id="KW-1185">Reference proteome</keyword>
<name>A0AA38VSN7_9PEZI</name>
<keyword evidence="5 7" id="KW-1133">Transmembrane helix</keyword>
<keyword evidence="6 7" id="KW-0472">Membrane</keyword>
<reference evidence="10" key="1">
    <citation type="submission" date="2022-07" db="EMBL/GenBank/DDBJ databases">
        <title>Fungi with potential for degradation of polypropylene.</title>
        <authorList>
            <person name="Gostincar C."/>
        </authorList>
    </citation>
    <scope>NUCLEOTIDE SEQUENCE</scope>
    <source>
        <strain evidence="10">EXF-13308</strain>
    </source>
</reference>
<organism evidence="10 11">
    <name type="scientific">Pleurostoma richardsiae</name>
    <dbReference type="NCBI Taxonomy" id="41990"/>
    <lineage>
        <taxon>Eukaryota</taxon>
        <taxon>Fungi</taxon>
        <taxon>Dikarya</taxon>
        <taxon>Ascomycota</taxon>
        <taxon>Pezizomycotina</taxon>
        <taxon>Sordariomycetes</taxon>
        <taxon>Sordariomycetidae</taxon>
        <taxon>Calosphaeriales</taxon>
        <taxon>Pleurostomataceae</taxon>
        <taxon>Pleurostoma</taxon>
    </lineage>
</organism>
<evidence type="ECO:0000256" key="6">
    <source>
        <dbReference type="ARBA" id="ARBA00023136"/>
    </source>
</evidence>
<feature type="compositionally biased region" description="Polar residues" evidence="8">
    <location>
        <begin position="371"/>
        <end position="388"/>
    </location>
</feature>